<keyword evidence="2" id="KW-1185">Reference proteome</keyword>
<gene>
    <name evidence="1" type="ORF">Sjap_002368</name>
</gene>
<evidence type="ECO:0000313" key="2">
    <source>
        <dbReference type="Proteomes" id="UP001417504"/>
    </source>
</evidence>
<organism evidence="1 2">
    <name type="scientific">Stephania japonica</name>
    <dbReference type="NCBI Taxonomy" id="461633"/>
    <lineage>
        <taxon>Eukaryota</taxon>
        <taxon>Viridiplantae</taxon>
        <taxon>Streptophyta</taxon>
        <taxon>Embryophyta</taxon>
        <taxon>Tracheophyta</taxon>
        <taxon>Spermatophyta</taxon>
        <taxon>Magnoliopsida</taxon>
        <taxon>Ranunculales</taxon>
        <taxon>Menispermaceae</taxon>
        <taxon>Menispermoideae</taxon>
        <taxon>Cissampelideae</taxon>
        <taxon>Stephania</taxon>
    </lineage>
</organism>
<protein>
    <submittedName>
        <fullName evidence="1">Uncharacterized protein</fullName>
    </submittedName>
</protein>
<dbReference type="Proteomes" id="UP001417504">
    <property type="component" value="Unassembled WGS sequence"/>
</dbReference>
<comment type="caution">
    <text evidence="1">The sequence shown here is derived from an EMBL/GenBank/DDBJ whole genome shotgun (WGS) entry which is preliminary data.</text>
</comment>
<dbReference type="EMBL" id="JBBNAE010000001">
    <property type="protein sequence ID" value="KAK9154888.1"/>
    <property type="molecule type" value="Genomic_DNA"/>
</dbReference>
<reference evidence="1 2" key="1">
    <citation type="submission" date="2024-01" db="EMBL/GenBank/DDBJ databases">
        <title>Genome assemblies of Stephania.</title>
        <authorList>
            <person name="Yang L."/>
        </authorList>
    </citation>
    <scope>NUCLEOTIDE SEQUENCE [LARGE SCALE GENOMIC DNA]</scope>
    <source>
        <strain evidence="1">QJT</strain>
        <tissue evidence="1">Leaf</tissue>
    </source>
</reference>
<evidence type="ECO:0000313" key="1">
    <source>
        <dbReference type="EMBL" id="KAK9154888.1"/>
    </source>
</evidence>
<dbReference type="AlphaFoldDB" id="A0AAP0KLT0"/>
<name>A0AAP0KLT0_9MAGN</name>
<proteinExistence type="predicted"/>
<sequence length="99" mass="11099">MVRIPQIWSSTIQIRSSTRQIWSSTLQICNSRAGYDPSTDGLMTVMKNILYNMEKAKRAKAEYARKDDENSGTSSLSIFFSCSASDTAYGSKDLVLDKM</sequence>
<accession>A0AAP0KLT0</accession>